<sequence length="140" mass="16177">MFCFTQCQAYLILRAINSTAMRELGACQMADSFTTTNRFFDNKHYPRGFSRHGDFTIKEAQLLERFGYAFNELDAGKRQPATEEEQLFVAVCRGEREPVTEQEKVWSKYLARTRRPKKFHTLSGGKPQADAVEDYTDSDD</sequence>
<proteinExistence type="inferred from homology"/>
<feature type="region of interest" description="Disordered" evidence="3">
    <location>
        <begin position="117"/>
        <end position="140"/>
    </location>
</feature>
<evidence type="ECO:0000313" key="4">
    <source>
        <dbReference type="EMBL" id="EFE97309.1"/>
    </source>
</evidence>
<dbReference type="NCBIfam" id="NF008252">
    <property type="entry name" value="PRK11027.1-2"/>
    <property type="match status" value="1"/>
</dbReference>
<name>D4DYY7_SEROD</name>
<keyword evidence="5" id="KW-1185">Reference proteome</keyword>
<gene>
    <name evidence="4" type="ORF">HMPREF0758_1137</name>
</gene>
<dbReference type="HOGENOM" id="CLU_144599_2_2_6"/>
<dbReference type="InterPro" id="IPR007335">
    <property type="entry name" value="DUF413"/>
</dbReference>
<reference evidence="4 5" key="1">
    <citation type="submission" date="2010-01" db="EMBL/GenBank/DDBJ databases">
        <authorList>
            <person name="Muzny D."/>
            <person name="Qin X."/>
            <person name="Deng J."/>
            <person name="Jiang H."/>
            <person name="Liu Y."/>
            <person name="Qu J."/>
            <person name="Song X.-Z."/>
            <person name="Zhang L."/>
            <person name="Thornton R."/>
            <person name="Coyle M."/>
            <person name="Francisco L."/>
            <person name="Jackson L."/>
            <person name="Javaid M."/>
            <person name="Korchina V."/>
            <person name="Kovar C."/>
            <person name="Mata R."/>
            <person name="Mathew T."/>
            <person name="Ngo R."/>
            <person name="Nguyen L."/>
            <person name="Nguyen N."/>
            <person name="Okwuonu G."/>
            <person name="Ongeri F."/>
            <person name="Pham C."/>
            <person name="Simmons D."/>
            <person name="Wilczek-Boney K."/>
            <person name="Hale W."/>
            <person name="Jakkamsetti A."/>
            <person name="Pham P."/>
            <person name="Ruth R."/>
            <person name="San Lucas F."/>
            <person name="Warren J."/>
            <person name="Zhang J."/>
            <person name="Zhao Z."/>
            <person name="Zhou C."/>
            <person name="Zhu D."/>
            <person name="Lee S."/>
            <person name="Bess C."/>
            <person name="Blankenburg K."/>
            <person name="Forbes L."/>
            <person name="Fu Q."/>
            <person name="Gubbala S."/>
            <person name="Hirani K."/>
            <person name="Jayaseelan J.C."/>
            <person name="Lara F."/>
            <person name="Munidasa M."/>
            <person name="Palculict T."/>
            <person name="Patil S."/>
            <person name="Pu L.-L."/>
            <person name="Saada N."/>
            <person name="Tang L."/>
            <person name="Weissenberger G."/>
            <person name="Zhu Y."/>
            <person name="Hemphill L."/>
            <person name="Shang Y."/>
            <person name="Youmans B."/>
            <person name="Ayvaz T."/>
            <person name="Ross M."/>
            <person name="Santibanez J."/>
            <person name="Aqrawi P."/>
            <person name="Gross S."/>
            <person name="Joshi V."/>
            <person name="Fowler G."/>
            <person name="Nazareth L."/>
            <person name="Reid J."/>
            <person name="Worley K."/>
            <person name="Petrosino J."/>
            <person name="Highlander S."/>
            <person name="Gibbs R."/>
        </authorList>
    </citation>
    <scope>NUCLEOTIDE SEQUENCE [LARGE SCALE GENOMIC DNA]</scope>
    <source>
        <strain evidence="4 5">DSM 4582</strain>
    </source>
</reference>
<dbReference type="STRING" id="667129.HMPREF0758_1137"/>
<comment type="caution">
    <text evidence="4">The sequence shown here is derived from an EMBL/GenBank/DDBJ whole genome shotgun (WGS) entry which is preliminary data.</text>
</comment>
<dbReference type="AlphaFoldDB" id="D4DYY7"/>
<evidence type="ECO:0000256" key="1">
    <source>
        <dbReference type="ARBA" id="ARBA00093464"/>
    </source>
</evidence>
<evidence type="ECO:0000313" key="5">
    <source>
        <dbReference type="Proteomes" id="UP000005723"/>
    </source>
</evidence>
<dbReference type="EMBL" id="ADBY01000021">
    <property type="protein sequence ID" value="EFE97309.1"/>
    <property type="molecule type" value="Genomic_DNA"/>
</dbReference>
<accession>D4DYY7</accession>
<comment type="similarity">
    <text evidence="1">Belongs to the MaoP family.</text>
</comment>
<protein>
    <recommendedName>
        <fullName evidence="2">Macrodomain Ori protein</fullName>
    </recommendedName>
</protein>
<dbReference type="NCBIfam" id="NF008253">
    <property type="entry name" value="PRK11027.1-4"/>
    <property type="match status" value="1"/>
</dbReference>
<feature type="compositionally biased region" description="Acidic residues" evidence="3">
    <location>
        <begin position="131"/>
        <end position="140"/>
    </location>
</feature>
<dbReference type="Pfam" id="PF04219">
    <property type="entry name" value="DUF413"/>
    <property type="match status" value="1"/>
</dbReference>
<organism evidence="4 5">
    <name type="scientific">Serratia odorifera DSM 4582</name>
    <dbReference type="NCBI Taxonomy" id="667129"/>
    <lineage>
        <taxon>Bacteria</taxon>
        <taxon>Pseudomonadati</taxon>
        <taxon>Pseudomonadota</taxon>
        <taxon>Gammaproteobacteria</taxon>
        <taxon>Enterobacterales</taxon>
        <taxon>Yersiniaceae</taxon>
        <taxon>Serratia</taxon>
    </lineage>
</organism>
<evidence type="ECO:0000256" key="3">
    <source>
        <dbReference type="SAM" id="MobiDB-lite"/>
    </source>
</evidence>
<dbReference type="Proteomes" id="UP000005723">
    <property type="component" value="Unassembled WGS sequence"/>
</dbReference>
<evidence type="ECO:0000256" key="2">
    <source>
        <dbReference type="ARBA" id="ARBA00093628"/>
    </source>
</evidence>
<dbReference type="NCBIfam" id="NF008251">
    <property type="entry name" value="PRK11027.1-1"/>
    <property type="match status" value="1"/>
</dbReference>